<evidence type="ECO:0000259" key="1">
    <source>
        <dbReference type="PROSITE" id="PS50943"/>
    </source>
</evidence>
<dbReference type="PROSITE" id="PS50943">
    <property type="entry name" value="HTH_CROC1"/>
    <property type="match status" value="1"/>
</dbReference>
<evidence type="ECO:0000313" key="2">
    <source>
        <dbReference type="EMBL" id="SIO36397.1"/>
    </source>
</evidence>
<dbReference type="OrthoDB" id="4762426at2"/>
<dbReference type="STRING" id="59733.SAMN05421769_3850"/>
<reference evidence="3" key="1">
    <citation type="submission" date="2016-12" db="EMBL/GenBank/DDBJ databases">
        <authorList>
            <person name="Varghese N."/>
            <person name="Submissions S."/>
        </authorList>
    </citation>
    <scope>NUCLEOTIDE SEQUENCE [LARGE SCALE GENOMIC DNA]</scope>
    <source>
        <strain evidence="3">DSM 16779</strain>
    </source>
</reference>
<dbReference type="Proteomes" id="UP000184782">
    <property type="component" value="Unassembled WGS sequence"/>
</dbReference>
<evidence type="ECO:0000313" key="3">
    <source>
        <dbReference type="Proteomes" id="UP000184782"/>
    </source>
</evidence>
<keyword evidence="3" id="KW-1185">Reference proteome</keyword>
<accession>A0A1N6IWK2</accession>
<gene>
    <name evidence="2" type="ORF">SAMN05421769_3850</name>
</gene>
<proteinExistence type="predicted"/>
<name>A0A1N6IWK2_9FLAO</name>
<dbReference type="SMART" id="SM00530">
    <property type="entry name" value="HTH_XRE"/>
    <property type="match status" value="1"/>
</dbReference>
<organism evidence="2 3">
    <name type="scientific">Chryseobacterium scophthalmum</name>
    <dbReference type="NCBI Taxonomy" id="59733"/>
    <lineage>
        <taxon>Bacteria</taxon>
        <taxon>Pseudomonadati</taxon>
        <taxon>Bacteroidota</taxon>
        <taxon>Flavobacteriia</taxon>
        <taxon>Flavobacteriales</taxon>
        <taxon>Weeksellaceae</taxon>
        <taxon>Chryseobacterium group</taxon>
        <taxon>Chryseobacterium</taxon>
    </lineage>
</organism>
<feature type="domain" description="HTH cro/C1-type" evidence="1">
    <location>
        <begin position="8"/>
        <end position="62"/>
    </location>
</feature>
<dbReference type="InterPro" id="IPR010982">
    <property type="entry name" value="Lambda_DNA-bd_dom_sf"/>
</dbReference>
<dbReference type="AlphaFoldDB" id="A0A1N6IWK2"/>
<dbReference type="EMBL" id="FSRQ01000005">
    <property type="protein sequence ID" value="SIO36397.1"/>
    <property type="molecule type" value="Genomic_DNA"/>
</dbReference>
<dbReference type="CDD" id="cd00093">
    <property type="entry name" value="HTH_XRE"/>
    <property type="match status" value="1"/>
</dbReference>
<dbReference type="GO" id="GO:0003677">
    <property type="term" value="F:DNA binding"/>
    <property type="evidence" value="ECO:0007669"/>
    <property type="project" value="InterPro"/>
</dbReference>
<dbReference type="SUPFAM" id="SSF47413">
    <property type="entry name" value="lambda repressor-like DNA-binding domains"/>
    <property type="match status" value="1"/>
</dbReference>
<dbReference type="Pfam" id="PF01381">
    <property type="entry name" value="HTH_3"/>
    <property type="match status" value="1"/>
</dbReference>
<dbReference type="RefSeq" id="WP_074232014.1">
    <property type="nucleotide sequence ID" value="NZ_FSRQ01000005.1"/>
</dbReference>
<dbReference type="Gene3D" id="1.10.260.40">
    <property type="entry name" value="lambda repressor-like DNA-binding domains"/>
    <property type="match status" value="1"/>
</dbReference>
<sequence length="109" mass="12633">MASFGHFVREEREKHGWTQTEFGAKIGINAFAISKIENNSQKFSKKKLKELAELFDIEFQHVNDLFYADKFAVEAYNNNCSDNVFAFANNNVKYLQNTNVKQAKINFDL</sequence>
<protein>
    <submittedName>
        <fullName evidence="2">Helix-turn-helix</fullName>
    </submittedName>
</protein>
<dbReference type="InterPro" id="IPR001387">
    <property type="entry name" value="Cro/C1-type_HTH"/>
</dbReference>